<evidence type="ECO:0008006" key="4">
    <source>
        <dbReference type="Google" id="ProtNLM"/>
    </source>
</evidence>
<evidence type="ECO:0000313" key="3">
    <source>
        <dbReference type="Proteomes" id="UP000436483"/>
    </source>
</evidence>
<evidence type="ECO:0000313" key="2">
    <source>
        <dbReference type="EMBL" id="MXQ14837.1"/>
    </source>
</evidence>
<dbReference type="AlphaFoldDB" id="A0A7X3SRQ9"/>
<reference evidence="2 3" key="2">
    <citation type="submission" date="2020-01" db="EMBL/GenBank/DDBJ databases">
        <title>Microvirga sp. nov., an arsenate reduction bacterium isolated from Tibet hotspring sediments.</title>
        <authorList>
            <person name="Xian W.-D."/>
            <person name="Li W.-J."/>
        </authorList>
    </citation>
    <scope>NUCLEOTIDE SEQUENCE [LARGE SCALE GENOMIC DNA]</scope>
    <source>
        <strain evidence="2 3">KCTC 23863</strain>
    </source>
</reference>
<gene>
    <name evidence="2" type="ORF">GR328_26010</name>
</gene>
<feature type="transmembrane region" description="Helical" evidence="1">
    <location>
        <begin position="38"/>
        <end position="57"/>
    </location>
</feature>
<sequence>MGGDGGRTLERAYEDLEHEVPGPVARALRWLRHPSSRWIRIPLGALLILSSALWFLPVLGIEFLPVGLLLIAQDIPFLRKPVGLAVIWLVRKWIAFKRWWQSKWI</sequence>
<organism evidence="2 3">
    <name type="scientific">Microvirga makkahensis</name>
    <dbReference type="NCBI Taxonomy" id="1128670"/>
    <lineage>
        <taxon>Bacteria</taxon>
        <taxon>Pseudomonadati</taxon>
        <taxon>Pseudomonadota</taxon>
        <taxon>Alphaproteobacteria</taxon>
        <taxon>Hyphomicrobiales</taxon>
        <taxon>Methylobacteriaceae</taxon>
        <taxon>Microvirga</taxon>
    </lineage>
</organism>
<protein>
    <recommendedName>
        <fullName evidence="4">Transmembrane protein (PGPGW)</fullName>
    </recommendedName>
</protein>
<dbReference type="EMBL" id="WURB01000051">
    <property type="protein sequence ID" value="MXQ14837.1"/>
    <property type="molecule type" value="Genomic_DNA"/>
</dbReference>
<accession>A0A7X3SRQ9</accession>
<keyword evidence="1" id="KW-0472">Membrane</keyword>
<keyword evidence="1" id="KW-0812">Transmembrane</keyword>
<evidence type="ECO:0000256" key="1">
    <source>
        <dbReference type="SAM" id="Phobius"/>
    </source>
</evidence>
<dbReference type="OrthoDB" id="5959103at2"/>
<dbReference type="RefSeq" id="WP_160888546.1">
    <property type="nucleotide sequence ID" value="NZ_WURB01000051.1"/>
</dbReference>
<keyword evidence="3" id="KW-1185">Reference proteome</keyword>
<reference evidence="2 3" key="1">
    <citation type="submission" date="2019-12" db="EMBL/GenBank/DDBJ databases">
        <authorList>
            <person name="Yuan C.-G."/>
        </authorList>
    </citation>
    <scope>NUCLEOTIDE SEQUENCE [LARGE SCALE GENOMIC DNA]</scope>
    <source>
        <strain evidence="2 3">KCTC 23863</strain>
    </source>
</reference>
<proteinExistence type="predicted"/>
<keyword evidence="1" id="KW-1133">Transmembrane helix</keyword>
<comment type="caution">
    <text evidence="2">The sequence shown here is derived from an EMBL/GenBank/DDBJ whole genome shotgun (WGS) entry which is preliminary data.</text>
</comment>
<name>A0A7X3SRQ9_9HYPH</name>
<dbReference type="Proteomes" id="UP000436483">
    <property type="component" value="Unassembled WGS sequence"/>
</dbReference>